<keyword evidence="3 11" id="KW-0820">tRNA-binding</keyword>
<keyword evidence="9 11" id="KW-0539">Nucleus</keyword>
<organism evidence="12 13">
    <name type="scientific">Lunasporangiospora selenospora</name>
    <dbReference type="NCBI Taxonomy" id="979761"/>
    <lineage>
        <taxon>Eukaryota</taxon>
        <taxon>Fungi</taxon>
        <taxon>Fungi incertae sedis</taxon>
        <taxon>Mucoromycota</taxon>
        <taxon>Mortierellomycotina</taxon>
        <taxon>Mortierellomycetes</taxon>
        <taxon>Mortierellales</taxon>
        <taxon>Mortierellaceae</taxon>
        <taxon>Lunasporangiospora</taxon>
    </lineage>
</organism>
<dbReference type="GO" id="GO:0008176">
    <property type="term" value="F:tRNA (guanine(46)-N7)-methyltransferase activity"/>
    <property type="evidence" value="ECO:0007669"/>
    <property type="project" value="UniProtKB-UniRule"/>
</dbReference>
<keyword evidence="4 11" id="KW-0489">Methyltransferase</keyword>
<evidence type="ECO:0000256" key="2">
    <source>
        <dbReference type="ARBA" id="ARBA00004123"/>
    </source>
</evidence>
<evidence type="ECO:0000256" key="1">
    <source>
        <dbReference type="ARBA" id="ARBA00000142"/>
    </source>
</evidence>
<dbReference type="FunFam" id="3.40.50.150:FF:000060">
    <property type="entry name" value="tRNA (guanine-N(7)-)-methyltransferase"/>
    <property type="match status" value="1"/>
</dbReference>
<feature type="binding site" evidence="11">
    <location>
        <begin position="240"/>
        <end position="242"/>
    </location>
    <ligand>
        <name>S-adenosyl-L-methionine</name>
        <dbReference type="ChEBI" id="CHEBI:59789"/>
    </ligand>
</feature>
<evidence type="ECO:0000256" key="9">
    <source>
        <dbReference type="ARBA" id="ARBA00023242"/>
    </source>
</evidence>
<dbReference type="Proteomes" id="UP000780801">
    <property type="component" value="Unassembled WGS sequence"/>
</dbReference>
<feature type="binding site" evidence="11">
    <location>
        <begin position="142"/>
        <end position="143"/>
    </location>
    <ligand>
        <name>S-adenosyl-L-methionine</name>
        <dbReference type="ChEBI" id="CHEBI:59789"/>
    </ligand>
</feature>
<gene>
    <name evidence="11 12" type="primary">TRM8</name>
    <name evidence="12" type="ORF">BGW38_010748</name>
</gene>
<comment type="pathway">
    <text evidence="10 11">tRNA modification; N(7)-methylguanine-tRNA biosynthesis.</text>
</comment>
<accession>A0A9P6FWQ2</accession>
<dbReference type="GO" id="GO:0000049">
    <property type="term" value="F:tRNA binding"/>
    <property type="evidence" value="ECO:0007669"/>
    <property type="project" value="UniProtKB-UniRule"/>
</dbReference>
<dbReference type="OrthoDB" id="47276at2759"/>
<dbReference type="Gene3D" id="3.40.50.150">
    <property type="entry name" value="Vaccinia Virus protein VP39"/>
    <property type="match status" value="1"/>
</dbReference>
<keyword evidence="13" id="KW-1185">Reference proteome</keyword>
<feature type="active site" evidence="11">
    <location>
        <position position="165"/>
    </location>
</feature>
<dbReference type="NCBIfam" id="TIGR00091">
    <property type="entry name" value="tRNA (guanosine(46)-N7)-methyltransferase TrmB"/>
    <property type="match status" value="1"/>
</dbReference>
<name>A0A9P6FWQ2_9FUNG</name>
<comment type="catalytic activity">
    <reaction evidence="1 11">
        <text>guanosine(46) in tRNA + S-adenosyl-L-methionine = N(7)-methylguanosine(46) in tRNA + S-adenosyl-L-homocysteine</text>
        <dbReference type="Rhea" id="RHEA:42708"/>
        <dbReference type="Rhea" id="RHEA-COMP:10188"/>
        <dbReference type="Rhea" id="RHEA-COMP:10189"/>
        <dbReference type="ChEBI" id="CHEBI:57856"/>
        <dbReference type="ChEBI" id="CHEBI:59789"/>
        <dbReference type="ChEBI" id="CHEBI:74269"/>
        <dbReference type="ChEBI" id="CHEBI:74480"/>
        <dbReference type="EC" id="2.1.1.33"/>
    </reaction>
</comment>
<evidence type="ECO:0000256" key="7">
    <source>
        <dbReference type="ARBA" id="ARBA00022694"/>
    </source>
</evidence>
<keyword evidence="5 11" id="KW-0808">Transferase</keyword>
<dbReference type="AlphaFoldDB" id="A0A9P6FWQ2"/>
<evidence type="ECO:0000256" key="11">
    <source>
        <dbReference type="HAMAP-Rule" id="MF_03055"/>
    </source>
</evidence>
<dbReference type="PANTHER" id="PTHR23417">
    <property type="entry name" value="3-DEOXY-D-MANNO-OCTULOSONIC-ACID TRANSFERASE/TRNA GUANINE-N 7 - -METHYLTRANSFERASE"/>
    <property type="match status" value="1"/>
</dbReference>
<evidence type="ECO:0000256" key="4">
    <source>
        <dbReference type="ARBA" id="ARBA00022603"/>
    </source>
</evidence>
<evidence type="ECO:0000256" key="3">
    <source>
        <dbReference type="ARBA" id="ARBA00022555"/>
    </source>
</evidence>
<dbReference type="GO" id="GO:0106143">
    <property type="term" value="C:tRNA (m7G46) methyltransferase complex"/>
    <property type="evidence" value="ECO:0007669"/>
    <property type="project" value="UniProtKB-ARBA"/>
</dbReference>
<protein>
    <recommendedName>
        <fullName evidence="11">tRNA (guanine-N(7)-)-methyltransferase</fullName>
        <ecNumber evidence="11">2.1.1.33</ecNumber>
    </recommendedName>
    <alternativeName>
        <fullName evidence="11">Transfer RNA methyltransferase 8</fullName>
    </alternativeName>
    <alternativeName>
        <fullName evidence="11">tRNA (guanine(46)-N(7))-methyltransferase</fullName>
    </alternativeName>
    <alternativeName>
        <fullName evidence="11">tRNA(m7G46)-methyltransferase</fullName>
    </alternativeName>
</protein>
<dbReference type="GO" id="GO:0005634">
    <property type="term" value="C:nucleus"/>
    <property type="evidence" value="ECO:0007669"/>
    <property type="project" value="UniProtKB-SubCell"/>
</dbReference>
<feature type="binding site" evidence="11">
    <location>
        <position position="162"/>
    </location>
    <ligand>
        <name>S-adenosyl-L-methionine</name>
        <dbReference type="ChEBI" id="CHEBI:59789"/>
    </ligand>
</feature>
<comment type="subcellular location">
    <subcellularLocation>
        <location evidence="2 11">Nucleus</location>
    </subcellularLocation>
</comment>
<feature type="binding site" evidence="11">
    <location>
        <begin position="109"/>
        <end position="110"/>
    </location>
    <ligand>
        <name>S-adenosyl-L-methionine</name>
        <dbReference type="ChEBI" id="CHEBI:59789"/>
    </ligand>
</feature>
<dbReference type="InterPro" id="IPR003358">
    <property type="entry name" value="tRNA_(Gua-N-7)_MeTrfase_Trmb"/>
</dbReference>
<keyword evidence="7 11" id="KW-0819">tRNA processing</keyword>
<dbReference type="HAMAP" id="MF_03055">
    <property type="entry name" value="tRNA_methyltr_TrmB_euk"/>
    <property type="match status" value="1"/>
</dbReference>
<dbReference type="PANTHER" id="PTHR23417:SF16">
    <property type="entry name" value="TRNA (GUANINE-N(7)-)-METHYLTRANSFERASE"/>
    <property type="match status" value="1"/>
</dbReference>
<evidence type="ECO:0000256" key="10">
    <source>
        <dbReference type="ARBA" id="ARBA00060552"/>
    </source>
</evidence>
<evidence type="ECO:0000313" key="12">
    <source>
        <dbReference type="EMBL" id="KAF9582799.1"/>
    </source>
</evidence>
<dbReference type="InterPro" id="IPR029063">
    <property type="entry name" value="SAM-dependent_MTases_sf"/>
</dbReference>
<reference evidence="12" key="1">
    <citation type="journal article" date="2020" name="Fungal Divers.">
        <title>Resolving the Mortierellaceae phylogeny through synthesis of multi-gene phylogenetics and phylogenomics.</title>
        <authorList>
            <person name="Vandepol N."/>
            <person name="Liber J."/>
            <person name="Desiro A."/>
            <person name="Na H."/>
            <person name="Kennedy M."/>
            <person name="Barry K."/>
            <person name="Grigoriev I.V."/>
            <person name="Miller A.N."/>
            <person name="O'Donnell K."/>
            <person name="Stajich J.E."/>
            <person name="Bonito G."/>
        </authorList>
    </citation>
    <scope>NUCLEOTIDE SEQUENCE</scope>
    <source>
        <strain evidence="12">KOD1015</strain>
    </source>
</reference>
<dbReference type="SUPFAM" id="SSF53335">
    <property type="entry name" value="S-adenosyl-L-methionine-dependent methyltransferases"/>
    <property type="match status" value="1"/>
</dbReference>
<evidence type="ECO:0000313" key="13">
    <source>
        <dbReference type="Proteomes" id="UP000780801"/>
    </source>
</evidence>
<evidence type="ECO:0000256" key="8">
    <source>
        <dbReference type="ARBA" id="ARBA00022884"/>
    </source>
</evidence>
<evidence type="ECO:0000256" key="6">
    <source>
        <dbReference type="ARBA" id="ARBA00022691"/>
    </source>
</evidence>
<comment type="caution">
    <text evidence="12">The sequence shown here is derived from an EMBL/GenBank/DDBJ whole genome shotgun (WGS) entry which is preliminary data.</text>
</comment>
<dbReference type="Pfam" id="PF02390">
    <property type="entry name" value="Methyltransf_4"/>
    <property type="match status" value="1"/>
</dbReference>
<keyword evidence="6 11" id="KW-0949">S-adenosyl-L-methionine</keyword>
<dbReference type="EMBL" id="JAABOA010000922">
    <property type="protein sequence ID" value="KAF9582799.1"/>
    <property type="molecule type" value="Genomic_DNA"/>
</dbReference>
<comment type="function">
    <text evidence="11">Catalyzes the formation of N(7)-methylguanine at position 46 (m7G46) in tRNA.</text>
</comment>
<dbReference type="PROSITE" id="PS51625">
    <property type="entry name" value="SAM_MT_TRMB"/>
    <property type="match status" value="1"/>
</dbReference>
<dbReference type="InterPro" id="IPR025763">
    <property type="entry name" value="Trm8_euk"/>
</dbReference>
<dbReference type="EC" id="2.1.1.33" evidence="11"/>
<comment type="similarity">
    <text evidence="11">Belongs to the class I-like SAM-binding methyltransferase superfamily. TrmB family.</text>
</comment>
<evidence type="ECO:0000256" key="5">
    <source>
        <dbReference type="ARBA" id="ARBA00022679"/>
    </source>
</evidence>
<proteinExistence type="inferred from homology"/>
<feature type="binding site" evidence="11">
    <location>
        <position position="86"/>
    </location>
    <ligand>
        <name>S-adenosyl-L-methionine</name>
        <dbReference type="ChEBI" id="CHEBI:59789"/>
    </ligand>
</feature>
<dbReference type="CDD" id="cd02440">
    <property type="entry name" value="AdoMet_MTases"/>
    <property type="match status" value="1"/>
</dbReference>
<sequence length="265" mass="30722">MDSTVPEKRHAEDETSEEIRLPQKRYFRQRAHANVFSDHHLDYPISPAHMDWSKNYPMHFAPKDGEGDENSVTQDSGKKVEFADIGCGYGGLLVALSTVFPDKLMLGMEIRVKVEEYVNQKILALRKKHPGSYDNASILRMNAMKFLPNFFEKHQLSKLFFLFPDPHFKKRKHKARIITPTLLSEYAYVLRPGGIIYTISDVKELHLWMVKHLDAHPLFVRIPDEELVGDLAVEHVRNATEEGQKVERNKGDKYLACYRRITDDE</sequence>
<comment type="subunit">
    <text evidence="11">Forms a complex with TRM82.</text>
</comment>
<keyword evidence="8 11" id="KW-0694">RNA-binding</keyword>